<sequence>MTMKKLRFKVGLLLVMLMLAFSVTANANPTSLVQIASYGSSYSYTMEYGNGHTYLLPNARTSGTSITINSSTAGTIKGHYYWYYNGVNLDLGTFTATSMNYNTGSAYYTTGTLVLVLERVESTTTQYPSVSYTITYNN</sequence>
<dbReference type="EMBL" id="JACXZA010000007">
    <property type="protein sequence ID" value="MBD3921818.1"/>
    <property type="molecule type" value="Genomic_DNA"/>
</dbReference>
<feature type="signal peptide" evidence="1">
    <location>
        <begin position="1"/>
        <end position="27"/>
    </location>
</feature>
<feature type="chain" id="PRO_5047130801" evidence="1">
    <location>
        <begin position="28"/>
        <end position="138"/>
    </location>
</feature>
<organism evidence="2 3">
    <name type="scientific">Paenibacillus terricola</name>
    <dbReference type="NCBI Taxonomy" id="2763503"/>
    <lineage>
        <taxon>Bacteria</taxon>
        <taxon>Bacillati</taxon>
        <taxon>Bacillota</taxon>
        <taxon>Bacilli</taxon>
        <taxon>Bacillales</taxon>
        <taxon>Paenibacillaceae</taxon>
        <taxon>Paenibacillus</taxon>
    </lineage>
</organism>
<gene>
    <name evidence="2" type="ORF">H8B09_23865</name>
</gene>
<dbReference type="Proteomes" id="UP000609346">
    <property type="component" value="Unassembled WGS sequence"/>
</dbReference>
<name>A0ABR8N0V3_9BACL</name>
<dbReference type="RefSeq" id="WP_191206127.1">
    <property type="nucleotide sequence ID" value="NZ_JACXZA010000007.1"/>
</dbReference>
<evidence type="ECO:0000313" key="2">
    <source>
        <dbReference type="EMBL" id="MBD3921818.1"/>
    </source>
</evidence>
<keyword evidence="3" id="KW-1185">Reference proteome</keyword>
<protein>
    <submittedName>
        <fullName evidence="2">Uncharacterized protein</fullName>
    </submittedName>
</protein>
<keyword evidence="1" id="KW-0732">Signal</keyword>
<proteinExistence type="predicted"/>
<evidence type="ECO:0000256" key="1">
    <source>
        <dbReference type="SAM" id="SignalP"/>
    </source>
</evidence>
<evidence type="ECO:0000313" key="3">
    <source>
        <dbReference type="Proteomes" id="UP000609346"/>
    </source>
</evidence>
<comment type="caution">
    <text evidence="2">The sequence shown here is derived from an EMBL/GenBank/DDBJ whole genome shotgun (WGS) entry which is preliminary data.</text>
</comment>
<accession>A0ABR8N0V3</accession>
<reference evidence="2 3" key="1">
    <citation type="submission" date="2020-09" db="EMBL/GenBank/DDBJ databases">
        <title>Paenibacillus sp. strain PR3 16S rRNA gene Genome sequencing and assembly.</title>
        <authorList>
            <person name="Kim J."/>
        </authorList>
    </citation>
    <scope>NUCLEOTIDE SEQUENCE [LARGE SCALE GENOMIC DNA]</scope>
    <source>
        <strain evidence="2 3">PR3</strain>
    </source>
</reference>